<evidence type="ECO:0000259" key="2">
    <source>
        <dbReference type="Pfam" id="PF04773"/>
    </source>
</evidence>
<evidence type="ECO:0000313" key="4">
    <source>
        <dbReference type="EMBL" id="MFC3197664.1"/>
    </source>
</evidence>
<sequence length="379" mass="42409">MRPDQRFIRILKQFLTGYRLDEEEFRRVHGESERILPTLPDADRIELKRRMKAHIDAGISTAARPVRRLRHWYYAAASIALLCCLAGAWWLAASDWPKEVAPVTAVLADLEPGNDRAQLILADGRAILLDEQRQGLLATQDGVQIRKDKEGSIVYSGQQPAGESALNQLVVPRGGRYAITLPDGTRVWLNADSRLTYPASFHGAKREVELIGEGYFEVAHDADCPFVVNVRDAVVNVLGTRFNIRAYDDLPLETALLEGSVAFNRGAASRVLKPGDQAVAGVDGSFAVVPANLEKVMAWQKGYFYFEDTPIRNIMDELARWYDAEVDYKGDFGDLTFGGMVSKAERISTILNIMERTDQLRFQIEQSTGKGRRITVLKK</sequence>
<keyword evidence="1" id="KW-1133">Transmembrane helix</keyword>
<dbReference type="EMBL" id="JBHRTA010000027">
    <property type="protein sequence ID" value="MFC3197664.1"/>
    <property type="molecule type" value="Genomic_DNA"/>
</dbReference>
<dbReference type="InterPro" id="IPR012373">
    <property type="entry name" value="Ferrdict_sens_TM"/>
</dbReference>
<dbReference type="InterPro" id="IPR006860">
    <property type="entry name" value="FecR"/>
</dbReference>
<keyword evidence="5" id="KW-1185">Reference proteome</keyword>
<protein>
    <submittedName>
        <fullName evidence="4">FecR family protein</fullName>
    </submittedName>
</protein>
<keyword evidence="1" id="KW-0472">Membrane</keyword>
<accession>A0ABV7JI59</accession>
<dbReference type="Gene3D" id="3.55.50.30">
    <property type="match status" value="1"/>
</dbReference>
<feature type="domain" description="Protein FecR C-terminal" evidence="3">
    <location>
        <begin position="303"/>
        <end position="367"/>
    </location>
</feature>
<organism evidence="4 5">
    <name type="scientific">Parapedobacter deserti</name>
    <dbReference type="NCBI Taxonomy" id="1912957"/>
    <lineage>
        <taxon>Bacteria</taxon>
        <taxon>Pseudomonadati</taxon>
        <taxon>Bacteroidota</taxon>
        <taxon>Sphingobacteriia</taxon>
        <taxon>Sphingobacteriales</taxon>
        <taxon>Sphingobacteriaceae</taxon>
        <taxon>Parapedobacter</taxon>
    </lineage>
</organism>
<comment type="caution">
    <text evidence="4">The sequence shown here is derived from an EMBL/GenBank/DDBJ whole genome shotgun (WGS) entry which is preliminary data.</text>
</comment>
<dbReference type="PIRSF" id="PIRSF018266">
    <property type="entry name" value="FecR"/>
    <property type="match status" value="1"/>
</dbReference>
<evidence type="ECO:0000259" key="3">
    <source>
        <dbReference type="Pfam" id="PF16344"/>
    </source>
</evidence>
<dbReference type="InterPro" id="IPR032508">
    <property type="entry name" value="FecR_C"/>
</dbReference>
<dbReference type="PANTHER" id="PTHR30273:SF2">
    <property type="entry name" value="PROTEIN FECR"/>
    <property type="match status" value="1"/>
</dbReference>
<dbReference type="Gene3D" id="2.60.120.1440">
    <property type="match status" value="1"/>
</dbReference>
<name>A0ABV7JI59_9SPHI</name>
<feature type="transmembrane region" description="Helical" evidence="1">
    <location>
        <begin position="72"/>
        <end position="92"/>
    </location>
</feature>
<dbReference type="PANTHER" id="PTHR30273">
    <property type="entry name" value="PERIPLASMIC SIGNAL SENSOR AND SIGMA FACTOR ACTIVATOR FECR-RELATED"/>
    <property type="match status" value="1"/>
</dbReference>
<feature type="domain" description="FecR protein" evidence="2">
    <location>
        <begin position="169"/>
        <end position="261"/>
    </location>
</feature>
<proteinExistence type="predicted"/>
<evidence type="ECO:0000313" key="5">
    <source>
        <dbReference type="Proteomes" id="UP001595526"/>
    </source>
</evidence>
<gene>
    <name evidence="4" type="ORF">ACFOET_08575</name>
</gene>
<reference evidence="5" key="1">
    <citation type="journal article" date="2019" name="Int. J. Syst. Evol. Microbiol.">
        <title>The Global Catalogue of Microorganisms (GCM) 10K type strain sequencing project: providing services to taxonomists for standard genome sequencing and annotation.</title>
        <authorList>
            <consortium name="The Broad Institute Genomics Platform"/>
            <consortium name="The Broad Institute Genome Sequencing Center for Infectious Disease"/>
            <person name="Wu L."/>
            <person name="Ma J."/>
        </authorList>
    </citation>
    <scope>NUCLEOTIDE SEQUENCE [LARGE SCALE GENOMIC DNA]</scope>
    <source>
        <strain evidence="5">KCTC 52416</strain>
    </source>
</reference>
<dbReference type="Proteomes" id="UP001595526">
    <property type="component" value="Unassembled WGS sequence"/>
</dbReference>
<dbReference type="Pfam" id="PF16344">
    <property type="entry name" value="FecR_C"/>
    <property type="match status" value="1"/>
</dbReference>
<dbReference type="Pfam" id="PF04773">
    <property type="entry name" value="FecR"/>
    <property type="match status" value="1"/>
</dbReference>
<evidence type="ECO:0000256" key="1">
    <source>
        <dbReference type="SAM" id="Phobius"/>
    </source>
</evidence>
<keyword evidence="1" id="KW-0812">Transmembrane</keyword>
<dbReference type="RefSeq" id="WP_379021571.1">
    <property type="nucleotide sequence ID" value="NZ_JBHRTA010000027.1"/>
</dbReference>